<comment type="caution">
    <text evidence="1">The sequence shown here is derived from an EMBL/GenBank/DDBJ whole genome shotgun (WGS) entry which is preliminary data.</text>
</comment>
<dbReference type="RefSeq" id="WP_123666289.1">
    <property type="nucleotide sequence ID" value="NZ_RJKE01000001.1"/>
</dbReference>
<dbReference type="InterPro" id="IPR007423">
    <property type="entry name" value="Sel_put"/>
</dbReference>
<dbReference type="Proteomes" id="UP000272400">
    <property type="component" value="Unassembled WGS sequence"/>
</dbReference>
<sequence length="57" mass="6855">MTPQLRTFWRLLREFTGDRAYEHYLEHRAAAHPDEPVLSEKRFWHLRSDSRPPSGCC</sequence>
<organism evidence="1 2">
    <name type="scientific">Actinocorallia herbida</name>
    <dbReference type="NCBI Taxonomy" id="58109"/>
    <lineage>
        <taxon>Bacteria</taxon>
        <taxon>Bacillati</taxon>
        <taxon>Actinomycetota</taxon>
        <taxon>Actinomycetes</taxon>
        <taxon>Streptosporangiales</taxon>
        <taxon>Thermomonosporaceae</taxon>
        <taxon>Actinocorallia</taxon>
    </lineage>
</organism>
<reference evidence="1 2" key="1">
    <citation type="submission" date="2018-11" db="EMBL/GenBank/DDBJ databases">
        <title>Sequencing the genomes of 1000 actinobacteria strains.</title>
        <authorList>
            <person name="Klenk H.-P."/>
        </authorList>
    </citation>
    <scope>NUCLEOTIDE SEQUENCE [LARGE SCALE GENOMIC DNA]</scope>
    <source>
        <strain evidence="1 2">DSM 44254</strain>
    </source>
</reference>
<accession>A0A3N1D079</accession>
<evidence type="ECO:0000313" key="1">
    <source>
        <dbReference type="EMBL" id="ROO86937.1"/>
    </source>
</evidence>
<dbReference type="EMBL" id="RJKE01000001">
    <property type="protein sequence ID" value="ROO86937.1"/>
    <property type="molecule type" value="Genomic_DNA"/>
</dbReference>
<keyword evidence="2" id="KW-1185">Reference proteome</keyword>
<name>A0A3N1D079_9ACTN</name>
<proteinExistence type="predicted"/>
<protein>
    <submittedName>
        <fullName evidence="1">Uncharacterized short protein YbdD (DUF466 family)</fullName>
    </submittedName>
</protein>
<dbReference type="Pfam" id="PF04328">
    <property type="entry name" value="Sel_put"/>
    <property type="match status" value="1"/>
</dbReference>
<dbReference type="AlphaFoldDB" id="A0A3N1D079"/>
<evidence type="ECO:0000313" key="2">
    <source>
        <dbReference type="Proteomes" id="UP000272400"/>
    </source>
</evidence>
<dbReference type="OrthoDB" id="3541280at2"/>
<gene>
    <name evidence="1" type="ORF">EDD29_4523</name>
</gene>